<dbReference type="InterPro" id="IPR015797">
    <property type="entry name" value="NUDIX_hydrolase-like_dom_sf"/>
</dbReference>
<comment type="cofactor">
    <cofactor evidence="1">
        <name>Mg(2+)</name>
        <dbReference type="ChEBI" id="CHEBI:18420"/>
    </cofactor>
</comment>
<dbReference type="PROSITE" id="PS00893">
    <property type="entry name" value="NUDIX_BOX"/>
    <property type="match status" value="1"/>
</dbReference>
<dbReference type="SUPFAM" id="SSF55811">
    <property type="entry name" value="Nudix"/>
    <property type="match status" value="1"/>
</dbReference>
<keyword evidence="2 4" id="KW-0378">Hydrolase</keyword>
<protein>
    <submittedName>
        <fullName evidence="4">MutT/NUDIX family protein</fullName>
        <ecNumber evidence="4">3.6.1.-</ecNumber>
    </submittedName>
</protein>
<dbReference type="AlphaFoldDB" id="S5YPK6"/>
<dbReference type="STRING" id="1367847.JCM7686_0135"/>
<dbReference type="RefSeq" id="WP_020948886.1">
    <property type="nucleotide sequence ID" value="NC_022041.1"/>
</dbReference>
<dbReference type="CDD" id="cd04682">
    <property type="entry name" value="NUDIX_Hydrolase"/>
    <property type="match status" value="1"/>
</dbReference>
<dbReference type="InterPro" id="IPR000086">
    <property type="entry name" value="NUDIX_hydrolase_dom"/>
</dbReference>
<dbReference type="PATRIC" id="fig|1367847.3.peg.73"/>
<evidence type="ECO:0000313" key="4">
    <source>
        <dbReference type="EMBL" id="AGT07246.1"/>
    </source>
</evidence>
<sequence length="151" mass="16385">MTQDQAAGAPETAPCHSASFHGAKLLLIHDGALLTALRDNFPHIPFPHHWDLPGGGREGGESPVACARRELFEEFGLDLAPARMTGRSYPAVGAPGQVSWFFRGEITAAEIAAIRFGEEGECWQMMPIADYLAHPKAVPHFKTRVRDALGL</sequence>
<evidence type="ECO:0000256" key="2">
    <source>
        <dbReference type="ARBA" id="ARBA00022801"/>
    </source>
</evidence>
<dbReference type="Pfam" id="PF00293">
    <property type="entry name" value="NUDIX"/>
    <property type="match status" value="1"/>
</dbReference>
<evidence type="ECO:0000256" key="1">
    <source>
        <dbReference type="ARBA" id="ARBA00001946"/>
    </source>
</evidence>
<dbReference type="EC" id="3.6.1.-" evidence="4"/>
<dbReference type="PANTHER" id="PTHR43046:SF14">
    <property type="entry name" value="MUTT_NUDIX FAMILY PROTEIN"/>
    <property type="match status" value="1"/>
</dbReference>
<dbReference type="GO" id="GO:0016787">
    <property type="term" value="F:hydrolase activity"/>
    <property type="evidence" value="ECO:0007669"/>
    <property type="project" value="UniProtKB-KW"/>
</dbReference>
<accession>S5YPK6</accession>
<dbReference type="EMBL" id="CP006650">
    <property type="protein sequence ID" value="AGT07246.1"/>
    <property type="molecule type" value="Genomic_DNA"/>
</dbReference>
<dbReference type="Gene3D" id="3.90.79.10">
    <property type="entry name" value="Nucleoside Triphosphate Pyrophosphohydrolase"/>
    <property type="match status" value="1"/>
</dbReference>
<evidence type="ECO:0000313" key="5">
    <source>
        <dbReference type="Proteomes" id="UP000015480"/>
    </source>
</evidence>
<evidence type="ECO:0000259" key="3">
    <source>
        <dbReference type="PROSITE" id="PS51462"/>
    </source>
</evidence>
<name>S5YPK6_PARAH</name>
<gene>
    <name evidence="4" type="ORF">JCM7686_0135</name>
</gene>
<reference evidence="4 5" key="1">
    <citation type="journal article" date="2014" name="BMC Genomics">
        <title>Architecture and functions of a multipartite genome of the methylotrophic bacterium Paracoccus aminophilus JCM 7686, containing primary and secondary chromids.</title>
        <authorList>
            <person name="Dziewit L."/>
            <person name="Czarnecki J."/>
            <person name="Wibberg D."/>
            <person name="Radlinska M."/>
            <person name="Mrozek P."/>
            <person name="Szymczak M."/>
            <person name="Schluter A."/>
            <person name="Puhler A."/>
            <person name="Bartosik D."/>
        </authorList>
    </citation>
    <scope>NUCLEOTIDE SEQUENCE [LARGE SCALE GENOMIC DNA]</scope>
    <source>
        <strain evidence="4">JCM 7686</strain>
    </source>
</reference>
<feature type="domain" description="Nudix hydrolase" evidence="3">
    <location>
        <begin position="18"/>
        <end position="151"/>
    </location>
</feature>
<dbReference type="PANTHER" id="PTHR43046">
    <property type="entry name" value="GDP-MANNOSE MANNOSYL HYDROLASE"/>
    <property type="match status" value="1"/>
</dbReference>
<dbReference type="OrthoDB" id="289720at2"/>
<dbReference type="PROSITE" id="PS51462">
    <property type="entry name" value="NUDIX"/>
    <property type="match status" value="1"/>
</dbReference>
<dbReference type="KEGG" id="pami:JCM7686_0135"/>
<dbReference type="Proteomes" id="UP000015480">
    <property type="component" value="Chromosome"/>
</dbReference>
<dbReference type="InterPro" id="IPR020084">
    <property type="entry name" value="NUDIX_hydrolase_CS"/>
</dbReference>
<dbReference type="HOGENOM" id="CLU_037162_21_0_5"/>
<keyword evidence="5" id="KW-1185">Reference proteome</keyword>
<organism evidence="4 5">
    <name type="scientific">Paracoccus aminophilus JCM 7686</name>
    <dbReference type="NCBI Taxonomy" id="1367847"/>
    <lineage>
        <taxon>Bacteria</taxon>
        <taxon>Pseudomonadati</taxon>
        <taxon>Pseudomonadota</taxon>
        <taxon>Alphaproteobacteria</taxon>
        <taxon>Rhodobacterales</taxon>
        <taxon>Paracoccaceae</taxon>
        <taxon>Paracoccus</taxon>
    </lineage>
</organism>
<dbReference type="eggNOG" id="COG0494">
    <property type="taxonomic scope" value="Bacteria"/>
</dbReference>
<proteinExistence type="predicted"/>